<dbReference type="VEuPathDB" id="FungiDB:PAAG_02897"/>
<dbReference type="EMBL" id="KN293997">
    <property type="protein sequence ID" value="EEH40921.2"/>
    <property type="molecule type" value="Genomic_DNA"/>
</dbReference>
<dbReference type="HOGENOM" id="CLU_2606659_0_0_1"/>
<organism evidence="1 2">
    <name type="scientific">Paracoccidioides lutzii (strain ATCC MYA-826 / Pb01)</name>
    <name type="common">Paracoccidioides brasiliensis</name>
    <dbReference type="NCBI Taxonomy" id="502779"/>
    <lineage>
        <taxon>Eukaryota</taxon>
        <taxon>Fungi</taxon>
        <taxon>Dikarya</taxon>
        <taxon>Ascomycota</taxon>
        <taxon>Pezizomycotina</taxon>
        <taxon>Eurotiomycetes</taxon>
        <taxon>Eurotiomycetidae</taxon>
        <taxon>Onygenales</taxon>
        <taxon>Ajellomycetaceae</taxon>
        <taxon>Paracoccidioides</taxon>
    </lineage>
</organism>
<reference evidence="1 2" key="1">
    <citation type="journal article" date="2011" name="PLoS Genet.">
        <title>Comparative genomic analysis of human fungal pathogens causing paracoccidioidomycosis.</title>
        <authorList>
            <person name="Desjardins C.A."/>
            <person name="Champion M.D."/>
            <person name="Holder J.W."/>
            <person name="Muszewska A."/>
            <person name="Goldberg J."/>
            <person name="Bailao A.M."/>
            <person name="Brigido M.M."/>
            <person name="Ferreira M.E."/>
            <person name="Garcia A.M."/>
            <person name="Grynberg M."/>
            <person name="Gujja S."/>
            <person name="Heiman D.I."/>
            <person name="Henn M.R."/>
            <person name="Kodira C.D."/>
            <person name="Leon-Narvaez H."/>
            <person name="Longo L.V."/>
            <person name="Ma L.J."/>
            <person name="Malavazi I."/>
            <person name="Matsuo A.L."/>
            <person name="Morais F.V."/>
            <person name="Pereira M."/>
            <person name="Rodriguez-Brito S."/>
            <person name="Sakthikumar S."/>
            <person name="Salem-Izacc S.M."/>
            <person name="Sykes S.M."/>
            <person name="Teixeira M.M."/>
            <person name="Vallejo M.C."/>
            <person name="Walter M.E."/>
            <person name="Yandava C."/>
            <person name="Young S."/>
            <person name="Zeng Q."/>
            <person name="Zucker J."/>
            <person name="Felipe M.S."/>
            <person name="Goldman G.H."/>
            <person name="Haas B.J."/>
            <person name="McEwen J.G."/>
            <person name="Nino-Vega G."/>
            <person name="Puccia R."/>
            <person name="San-Blas G."/>
            <person name="Soares C.M."/>
            <person name="Birren B.W."/>
            <person name="Cuomo C.A."/>
        </authorList>
    </citation>
    <scope>NUCLEOTIDE SEQUENCE [LARGE SCALE GENOMIC DNA]</scope>
    <source>
        <strain evidence="2">ATCC MYA-826 / Pb01</strain>
    </source>
</reference>
<evidence type="ECO:0000313" key="2">
    <source>
        <dbReference type="Proteomes" id="UP000002059"/>
    </source>
</evidence>
<accession>C1GWK2</accession>
<sequence>MTMYWGGYWRVRPGIRLGMLVTRQGLGTARWHRQRTGMRRQLSLRLFWVRAEAESAAVCYVETAPNSAALGIGEGKGQE</sequence>
<name>C1GWK2_PARBA</name>
<proteinExistence type="predicted"/>
<evidence type="ECO:0000313" key="1">
    <source>
        <dbReference type="EMBL" id="EEH40921.2"/>
    </source>
</evidence>
<protein>
    <submittedName>
        <fullName evidence="1">Uncharacterized protein</fullName>
    </submittedName>
</protein>
<dbReference type="KEGG" id="pbl:PAAG_02897"/>
<dbReference type="GeneID" id="9098592"/>
<dbReference type="Proteomes" id="UP000002059">
    <property type="component" value="Partially assembled WGS sequence"/>
</dbReference>
<gene>
    <name evidence="1" type="ORF">PAAG_02897</name>
</gene>
<dbReference type="AlphaFoldDB" id="C1GWK2"/>
<keyword evidence="2" id="KW-1185">Reference proteome</keyword>
<dbReference type="RefSeq" id="XP_015701865.1">
    <property type="nucleotide sequence ID" value="XM_015844787.1"/>
</dbReference>